<protein>
    <submittedName>
        <fullName evidence="2">Uu.00g032030.m01.CDS01</fullName>
    </submittedName>
</protein>
<organism evidence="2 3">
    <name type="scientific">Anthostomella pinea</name>
    <dbReference type="NCBI Taxonomy" id="933095"/>
    <lineage>
        <taxon>Eukaryota</taxon>
        <taxon>Fungi</taxon>
        <taxon>Dikarya</taxon>
        <taxon>Ascomycota</taxon>
        <taxon>Pezizomycotina</taxon>
        <taxon>Sordariomycetes</taxon>
        <taxon>Xylariomycetidae</taxon>
        <taxon>Xylariales</taxon>
        <taxon>Xylariaceae</taxon>
        <taxon>Anthostomella</taxon>
    </lineage>
</organism>
<feature type="compositionally biased region" description="Polar residues" evidence="1">
    <location>
        <begin position="111"/>
        <end position="131"/>
    </location>
</feature>
<evidence type="ECO:0000256" key="1">
    <source>
        <dbReference type="SAM" id="MobiDB-lite"/>
    </source>
</evidence>
<dbReference type="Proteomes" id="UP001295740">
    <property type="component" value="Unassembled WGS sequence"/>
</dbReference>
<evidence type="ECO:0000313" key="2">
    <source>
        <dbReference type="EMBL" id="CAJ2500350.1"/>
    </source>
</evidence>
<feature type="region of interest" description="Disordered" evidence="1">
    <location>
        <begin position="49"/>
        <end position="131"/>
    </location>
</feature>
<evidence type="ECO:0000313" key="3">
    <source>
        <dbReference type="Proteomes" id="UP001295740"/>
    </source>
</evidence>
<reference evidence="2" key="1">
    <citation type="submission" date="2023-10" db="EMBL/GenBank/DDBJ databases">
        <authorList>
            <person name="Hackl T."/>
        </authorList>
    </citation>
    <scope>NUCLEOTIDE SEQUENCE</scope>
</reference>
<dbReference type="EMBL" id="CAUWAG010000003">
    <property type="protein sequence ID" value="CAJ2500350.1"/>
    <property type="molecule type" value="Genomic_DNA"/>
</dbReference>
<gene>
    <name evidence="2" type="ORF">KHLLAP_LOCUS818</name>
</gene>
<keyword evidence="3" id="KW-1185">Reference proteome</keyword>
<feature type="compositionally biased region" description="Low complexity" evidence="1">
    <location>
        <begin position="57"/>
        <end position="74"/>
    </location>
</feature>
<name>A0AAI8V9L6_9PEZI</name>
<comment type="caution">
    <text evidence="2">The sequence shown here is derived from an EMBL/GenBank/DDBJ whole genome shotgun (WGS) entry which is preliminary data.</text>
</comment>
<feature type="compositionally biased region" description="Basic and acidic residues" evidence="1">
    <location>
        <begin position="98"/>
        <end position="110"/>
    </location>
</feature>
<accession>A0AAI8V9L6</accession>
<dbReference type="AlphaFoldDB" id="A0AAI8V9L6"/>
<sequence length="131" mass="13608">MFLESIDEYCGCFGKSSVALQHGGQTKGDAGCKACKAQVWAVVTNGDGASASTAARTNGDGTTGTNGSDTVVGSSAKDPVKRTGSIVARKRQKGLVRTFRDMTPIKERTSRSTYAGSSAGTIPSSLSIRRR</sequence>
<proteinExistence type="predicted"/>